<dbReference type="Pfam" id="PF14542">
    <property type="entry name" value="Acetyltransf_CG"/>
    <property type="match status" value="1"/>
</dbReference>
<evidence type="ECO:0000313" key="2">
    <source>
        <dbReference type="EMBL" id="XDO95798.1"/>
    </source>
</evidence>
<reference evidence="2" key="1">
    <citation type="submission" date="2024-06" db="EMBL/GenBank/DDBJ databases">
        <title>Caulobacter inopinatus, sp. nov.</title>
        <authorList>
            <person name="Donachie S.P."/>
        </authorList>
    </citation>
    <scope>NUCLEOTIDE SEQUENCE</scope>
    <source>
        <strain evidence="2">73W</strain>
    </source>
</reference>
<evidence type="ECO:0000259" key="1">
    <source>
        <dbReference type="PROSITE" id="PS51729"/>
    </source>
</evidence>
<name>A0AB39KQV4_9CAUL</name>
<feature type="domain" description="N-acetyltransferase" evidence="1">
    <location>
        <begin position="6"/>
        <end position="90"/>
    </location>
</feature>
<dbReference type="Gene3D" id="3.40.630.30">
    <property type="match status" value="1"/>
</dbReference>
<dbReference type="PANTHER" id="PTHR31435">
    <property type="entry name" value="PROTEIN NATD1"/>
    <property type="match status" value="1"/>
</dbReference>
<organism evidence="2">
    <name type="scientific">Caulobacter sp. 73W</name>
    <dbReference type="NCBI Taxonomy" id="3161137"/>
    <lineage>
        <taxon>Bacteria</taxon>
        <taxon>Pseudomonadati</taxon>
        <taxon>Pseudomonadota</taxon>
        <taxon>Alphaproteobacteria</taxon>
        <taxon>Caulobacterales</taxon>
        <taxon>Caulobacteraceae</taxon>
        <taxon>Caulobacter</taxon>
    </lineage>
</organism>
<dbReference type="SUPFAM" id="SSF55729">
    <property type="entry name" value="Acyl-CoA N-acyltransferases (Nat)"/>
    <property type="match status" value="1"/>
</dbReference>
<keyword evidence="2" id="KW-0808">Transferase</keyword>
<dbReference type="InterPro" id="IPR045057">
    <property type="entry name" value="Gcn5-rel_NAT"/>
</dbReference>
<protein>
    <submittedName>
        <fullName evidence="2">GNAT family N-acetyltransferase</fullName>
        <ecNumber evidence="2">2.3.1.-</ecNumber>
    </submittedName>
</protein>
<dbReference type="PANTHER" id="PTHR31435:SF10">
    <property type="entry name" value="BSR4717 PROTEIN"/>
    <property type="match status" value="1"/>
</dbReference>
<dbReference type="InterPro" id="IPR016181">
    <property type="entry name" value="Acyl_CoA_acyltransferase"/>
</dbReference>
<dbReference type="GO" id="GO:0016746">
    <property type="term" value="F:acyltransferase activity"/>
    <property type="evidence" value="ECO:0007669"/>
    <property type="project" value="UniProtKB-KW"/>
</dbReference>
<dbReference type="EMBL" id="CP158375">
    <property type="protein sequence ID" value="XDO95798.1"/>
    <property type="molecule type" value="Genomic_DNA"/>
</dbReference>
<dbReference type="InterPro" id="IPR031165">
    <property type="entry name" value="GNAT_YJDJ"/>
</dbReference>
<dbReference type="RefSeq" id="WP_369058640.1">
    <property type="nucleotide sequence ID" value="NZ_CP158375.1"/>
</dbReference>
<sequence>MAETFTNNAEAGRFELDVDGKLAWADYRRREGVLVIPHVEADMALRGTGAADRLMRQVAGAVKADGVRIVPTCGYAHAWLRRHEPDLIAN</sequence>
<accession>A0AB39KQV4</accession>
<proteinExistence type="predicted"/>
<gene>
    <name evidence="2" type="ORF">ABOZ73_13450</name>
</gene>
<dbReference type="PROSITE" id="PS51729">
    <property type="entry name" value="GNAT_YJDJ"/>
    <property type="match status" value="1"/>
</dbReference>
<keyword evidence="2" id="KW-0012">Acyltransferase</keyword>
<dbReference type="AlphaFoldDB" id="A0AB39KQV4"/>
<dbReference type="EC" id="2.3.1.-" evidence="2"/>